<name>A0A1W6MHR7_9FLAO</name>
<evidence type="ECO:0000313" key="3">
    <source>
        <dbReference type="Proteomes" id="UP000193431"/>
    </source>
</evidence>
<dbReference type="InterPro" id="IPR023089">
    <property type="entry name" value="YozE_SAM-like"/>
</dbReference>
<dbReference type="RefSeq" id="WP_085765910.1">
    <property type="nucleotide sequence ID" value="NZ_CP019344.1"/>
</dbReference>
<dbReference type="EMBL" id="CP019344">
    <property type="protein sequence ID" value="ARN77107.1"/>
    <property type="molecule type" value="Genomic_DNA"/>
</dbReference>
<dbReference type="InterPro" id="IPR036806">
    <property type="entry name" value="YozE_SAM-like_sf"/>
</dbReference>
<keyword evidence="3" id="KW-1185">Reference proteome</keyword>
<dbReference type="Gene3D" id="1.10.150.260">
    <property type="entry name" value="YozE SAM-like"/>
    <property type="match status" value="1"/>
</dbReference>
<organism evidence="2 3">
    <name type="scientific">Nonlabens spongiae</name>
    <dbReference type="NCBI Taxonomy" id="331648"/>
    <lineage>
        <taxon>Bacteria</taxon>
        <taxon>Pseudomonadati</taxon>
        <taxon>Bacteroidota</taxon>
        <taxon>Flavobacteriia</taxon>
        <taxon>Flavobacteriales</taxon>
        <taxon>Flavobacteriaceae</taxon>
        <taxon>Nonlabens</taxon>
    </lineage>
</organism>
<dbReference type="Pfam" id="PF06855">
    <property type="entry name" value="YozE_SAM_like"/>
    <property type="match status" value="1"/>
</dbReference>
<protein>
    <recommendedName>
        <fullName evidence="1">YozE SAM-like domain-containing protein</fullName>
    </recommendedName>
</protein>
<feature type="domain" description="YozE SAM-like" evidence="1">
    <location>
        <begin position="11"/>
        <end position="63"/>
    </location>
</feature>
<proteinExistence type="predicted"/>
<accession>A0A1W6MHR7</accession>
<reference evidence="2 3" key="1">
    <citation type="submission" date="2016-11" db="EMBL/GenBank/DDBJ databases">
        <title>Trade-off between light-utilization and light-protection in marine flavobacteria.</title>
        <authorList>
            <person name="Kumagai Y."/>
        </authorList>
    </citation>
    <scope>NUCLEOTIDE SEQUENCE [LARGE SCALE GENOMIC DNA]</scope>
    <source>
        <strain evidence="2 3">JCM 13191</strain>
    </source>
</reference>
<dbReference type="SUPFAM" id="SSF140652">
    <property type="entry name" value="YozE-like"/>
    <property type="match status" value="1"/>
</dbReference>
<dbReference type="Proteomes" id="UP000193431">
    <property type="component" value="Chromosome"/>
</dbReference>
<evidence type="ECO:0000259" key="1">
    <source>
        <dbReference type="Pfam" id="PF06855"/>
    </source>
</evidence>
<evidence type="ECO:0000313" key="2">
    <source>
        <dbReference type="EMBL" id="ARN77107.1"/>
    </source>
</evidence>
<dbReference type="AlphaFoldDB" id="A0A1W6MHR7"/>
<gene>
    <name evidence="2" type="ORF">BST97_03360</name>
</gene>
<sequence length="196" mass="22540">MKLLEHINKVSNIDSPIGDLANDILRDANFPKKSSETEMLDYINVMTLRGGRNDIFQELLIEYRLSNNETLNLILDYLHQNNITSLEKGRELGIATPYIEACGDLIKIPVANTFPENILNELEELETMNELHVKIFDGTEVQSSLLTKPNMSDGKNITFYSHPIQFEFLTSLVSRRKRIANKTKNYLDLDPRKNNR</sequence>
<dbReference type="OrthoDB" id="1454071at2"/>